<reference evidence="3" key="1">
    <citation type="submission" date="2022-12" db="EMBL/GenBank/DDBJ databases">
        <title>Marinomonas 15G1-11 sp. nov, isolated from marine algae.</title>
        <authorList>
            <person name="Butt M."/>
            <person name="Choi D.G."/>
            <person name="Kim J.M."/>
            <person name="Lee J.K."/>
            <person name="Baek J.H."/>
            <person name="Jeon C.O."/>
        </authorList>
    </citation>
    <scope>NUCLEOTIDE SEQUENCE</scope>
    <source>
        <strain evidence="3">15G1-11</strain>
    </source>
</reference>
<dbReference type="InterPro" id="IPR043143">
    <property type="entry name" value="Mal/L-sulf/L-lact_DH-like_NADP"/>
</dbReference>
<dbReference type="PANTHER" id="PTHR11091">
    <property type="entry name" value="OXIDOREDUCTASE-RELATED"/>
    <property type="match status" value="1"/>
</dbReference>
<sequence length="338" mass="36568">MNENVTLSLSEVRELSESILMDNGFNQDHAHSITDIIYTNQLGDCHSHGLYRLFMCTESIQSGRANGAAKPTVVDAGPAVIRTNANDGISLLALHESLPLLIEKTKKNGISALAINNCFHFSALWPEVEKLSEAGLAAMAMLPSHAWVAPAGGTRGTLGTNPFAFSWPRQGKAPFTFDFATSQFARGEIELYRRANKPLPEGVAIDKDGNPTTDPEAAMAGAMLTFGAHKGSALSIMIELLAGPLIDDLTSKESMEAAEGRLEAPYHGEIIIAFDPNLFSGGKVDTNDARAERLFADILDQGARLPSQRRQAASERNLARNAVDIPRALYEDLLKLRK</sequence>
<comment type="caution">
    <text evidence="3">The sequence shown here is derived from an EMBL/GenBank/DDBJ whole genome shotgun (WGS) entry which is preliminary data.</text>
</comment>
<dbReference type="Gene3D" id="1.10.1530.10">
    <property type="match status" value="1"/>
</dbReference>
<evidence type="ECO:0000256" key="1">
    <source>
        <dbReference type="ARBA" id="ARBA00006056"/>
    </source>
</evidence>
<evidence type="ECO:0000313" key="3">
    <source>
        <dbReference type="EMBL" id="MCZ2721837.1"/>
    </source>
</evidence>
<comment type="similarity">
    <text evidence="1">Belongs to the LDH2/MDH2 oxidoreductase family.</text>
</comment>
<protein>
    <submittedName>
        <fullName evidence="3">Ldh family oxidoreductase</fullName>
    </submittedName>
</protein>
<dbReference type="Pfam" id="PF02615">
    <property type="entry name" value="Ldh_2"/>
    <property type="match status" value="1"/>
</dbReference>
<dbReference type="PANTHER" id="PTHR11091:SF0">
    <property type="entry name" value="MALATE DEHYDROGENASE"/>
    <property type="match status" value="1"/>
</dbReference>
<dbReference type="InterPro" id="IPR036111">
    <property type="entry name" value="Mal/L-sulfo/L-lacto_DH-like_sf"/>
</dbReference>
<dbReference type="Proteomes" id="UP001149719">
    <property type="component" value="Unassembled WGS sequence"/>
</dbReference>
<keyword evidence="2" id="KW-0560">Oxidoreductase</keyword>
<dbReference type="EMBL" id="JAPUBN010000015">
    <property type="protein sequence ID" value="MCZ2721837.1"/>
    <property type="molecule type" value="Genomic_DNA"/>
</dbReference>
<proteinExistence type="inferred from homology"/>
<gene>
    <name evidence="3" type="ORF">O1D97_09285</name>
</gene>
<dbReference type="SUPFAM" id="SSF89733">
    <property type="entry name" value="L-sulfolactate dehydrogenase-like"/>
    <property type="match status" value="1"/>
</dbReference>
<dbReference type="Gene3D" id="3.30.1370.60">
    <property type="entry name" value="Hypothetical oxidoreductase yiak, domain 2"/>
    <property type="match status" value="1"/>
</dbReference>
<evidence type="ECO:0000256" key="2">
    <source>
        <dbReference type="ARBA" id="ARBA00023002"/>
    </source>
</evidence>
<name>A0ABT4JTZ4_9GAMM</name>
<dbReference type="InterPro" id="IPR043144">
    <property type="entry name" value="Mal/L-sulf/L-lact_DH-like_ah"/>
</dbReference>
<accession>A0ABT4JTZ4</accession>
<organism evidence="3 4">
    <name type="scientific">Marinomonas phaeophyticola</name>
    <dbReference type="NCBI Taxonomy" id="3004091"/>
    <lineage>
        <taxon>Bacteria</taxon>
        <taxon>Pseudomonadati</taxon>
        <taxon>Pseudomonadota</taxon>
        <taxon>Gammaproteobacteria</taxon>
        <taxon>Oceanospirillales</taxon>
        <taxon>Oceanospirillaceae</taxon>
        <taxon>Marinomonas</taxon>
    </lineage>
</organism>
<keyword evidence="4" id="KW-1185">Reference proteome</keyword>
<evidence type="ECO:0000313" key="4">
    <source>
        <dbReference type="Proteomes" id="UP001149719"/>
    </source>
</evidence>
<dbReference type="RefSeq" id="WP_269124962.1">
    <property type="nucleotide sequence ID" value="NZ_JAPUBN010000015.1"/>
</dbReference>
<dbReference type="InterPro" id="IPR003767">
    <property type="entry name" value="Malate/L-lactate_DH-like"/>
</dbReference>